<feature type="compositionally biased region" description="Pro residues" evidence="1">
    <location>
        <begin position="200"/>
        <end position="209"/>
    </location>
</feature>
<accession>A0A212LBG3</accession>
<name>A0A212LBG3_9HYPH</name>
<dbReference type="EMBL" id="FMJD01000005">
    <property type="protein sequence ID" value="SCM74838.1"/>
    <property type="molecule type" value="Genomic_DNA"/>
</dbReference>
<evidence type="ECO:0008006" key="3">
    <source>
        <dbReference type="Google" id="ProtNLM"/>
    </source>
</evidence>
<reference evidence="2" key="1">
    <citation type="submission" date="2016-08" db="EMBL/GenBank/DDBJ databases">
        <authorList>
            <person name="Seilhamer J.J."/>
        </authorList>
    </citation>
    <scope>NUCLEOTIDE SEQUENCE</scope>
    <source>
        <strain evidence="2">86</strain>
    </source>
</reference>
<evidence type="ECO:0000313" key="2">
    <source>
        <dbReference type="EMBL" id="SCM74838.1"/>
    </source>
</evidence>
<organism evidence="2">
    <name type="scientific">uncultured Pleomorphomonas sp</name>
    <dbReference type="NCBI Taxonomy" id="442121"/>
    <lineage>
        <taxon>Bacteria</taxon>
        <taxon>Pseudomonadati</taxon>
        <taxon>Pseudomonadota</taxon>
        <taxon>Alphaproteobacteria</taxon>
        <taxon>Hyphomicrobiales</taxon>
        <taxon>Pleomorphomonadaceae</taxon>
        <taxon>Pleomorphomonas</taxon>
        <taxon>environmental samples</taxon>
    </lineage>
</organism>
<evidence type="ECO:0000256" key="1">
    <source>
        <dbReference type="SAM" id="MobiDB-lite"/>
    </source>
</evidence>
<feature type="compositionally biased region" description="Basic residues" evidence="1">
    <location>
        <begin position="22"/>
        <end position="41"/>
    </location>
</feature>
<gene>
    <name evidence="2" type="ORF">KL86PLE_130371</name>
</gene>
<feature type="region of interest" description="Disordered" evidence="1">
    <location>
        <begin position="17"/>
        <end position="127"/>
    </location>
</feature>
<dbReference type="AlphaFoldDB" id="A0A212LBG3"/>
<proteinExistence type="predicted"/>
<sequence length="412" mass="44896">MPIIETGAALVLQRSVASRSGISRRGRAAAPLRARRRRVRRVATGPERPDQEARGDHRRDRVRAVSAARADHRQGRGSARPHAQHPAGSPRAAQRGARAPAAGRPASDRSAAHARPLSPAQPDRAFQAGMAGRRVADFRGPHRRAAERRQVGRVRRGASLPLRGRRRNPRSASLLRAVPDPACTRPACRMADRGAVGPGHPAPRRPLPARPGARSLRSGRRLLRAPGAKPGDAALHGRGRRGMLPRAGTGGAVAGSSRRSHSLRRHTGPIDRPRCGACHPPLGRPHPRACRHPGADRRHRRQPLVGRAPVTLGAVNIFDYIEGNKRFIMSRPTTMTVRISGTLSDFVAANVGENGSYKNISAYVRDLIRRDKERVEKESFDRLKAEFTHAFAAPESAYRPLTAAEVIARNRM</sequence>
<feature type="compositionally biased region" description="Basic and acidic residues" evidence="1">
    <location>
        <begin position="47"/>
        <end position="74"/>
    </location>
</feature>
<protein>
    <recommendedName>
        <fullName evidence="3">Addiction module antitoxin</fullName>
    </recommendedName>
</protein>
<feature type="region of interest" description="Disordered" evidence="1">
    <location>
        <begin position="194"/>
        <end position="302"/>
    </location>
</feature>
<feature type="compositionally biased region" description="Basic residues" evidence="1">
    <location>
        <begin position="285"/>
        <end position="302"/>
    </location>
</feature>
<dbReference type="Gene3D" id="6.10.10.120">
    <property type="entry name" value="Antitoxin ParD1-like"/>
    <property type="match status" value="1"/>
</dbReference>
<feature type="compositionally biased region" description="Basic residues" evidence="1">
    <location>
        <begin position="258"/>
        <end position="267"/>
    </location>
</feature>
<feature type="compositionally biased region" description="Low complexity" evidence="1">
    <location>
        <begin position="87"/>
        <end position="105"/>
    </location>
</feature>
<dbReference type="InterPro" id="IPR038296">
    <property type="entry name" value="ParD_sf"/>
</dbReference>